<evidence type="ECO:0000256" key="1">
    <source>
        <dbReference type="SAM" id="MobiDB-lite"/>
    </source>
</evidence>
<sequence length="348" mass="37270">MEKMMHKVKDAMTGHHNSESKEYSHDPSNRANKMDDNRENYSSSMSGNKDHGSSRYNSSAMDSTNPSNYTSTIPGVGGLSSNRYDTESKMSPQVNDTSNAYDNAYRSVNKGSGGYGSGNQREPNMPSRMDDITHGNSNTGMSDYGTSGYTSGQYASRKGPGGYDSSTMGSNVYDSSKHTGNYNTDSVPYEETGRYGSNNINAGPRESKMTSNLDSRFDGNLDNRHTYGATTTGNTTSTGQMGDYSSNVSSTGGSNLRSDPSHGYNTRSGNTGSNMTSQTGNRAESEVNNRASQQGFGGTAAGGSSYNTHETGKRRTSGPHSSNLLNKLDPRVRSSDYEGNISGNQRGL</sequence>
<keyword evidence="3" id="KW-1185">Reference proteome</keyword>
<evidence type="ECO:0000313" key="2">
    <source>
        <dbReference type="EMBL" id="KAJ5198804.1"/>
    </source>
</evidence>
<reference evidence="2" key="2">
    <citation type="journal article" date="2023" name="IMA Fungus">
        <title>Comparative genomic study of the Penicillium genus elucidates a diverse pangenome and 15 lateral gene transfer events.</title>
        <authorList>
            <person name="Petersen C."/>
            <person name="Sorensen T."/>
            <person name="Nielsen M.R."/>
            <person name="Sondergaard T.E."/>
            <person name="Sorensen J.L."/>
            <person name="Fitzpatrick D.A."/>
            <person name="Frisvad J.C."/>
            <person name="Nielsen K.L."/>
        </authorList>
    </citation>
    <scope>NUCLEOTIDE SEQUENCE</scope>
    <source>
        <strain evidence="2">IBT 15544</strain>
    </source>
</reference>
<accession>A0A9W9MEF2</accession>
<protein>
    <submittedName>
        <fullName evidence="2">Uncharacterized protein</fullName>
    </submittedName>
</protein>
<dbReference type="RefSeq" id="XP_058307232.1">
    <property type="nucleotide sequence ID" value="XM_058454983.1"/>
</dbReference>
<feature type="compositionally biased region" description="Polar residues" evidence="1">
    <location>
        <begin position="54"/>
        <end position="101"/>
    </location>
</feature>
<feature type="compositionally biased region" description="Basic and acidic residues" evidence="1">
    <location>
        <begin position="215"/>
        <end position="225"/>
    </location>
</feature>
<dbReference type="OrthoDB" id="2590867at2759"/>
<reference evidence="2" key="1">
    <citation type="submission" date="2022-12" db="EMBL/GenBank/DDBJ databases">
        <authorList>
            <person name="Petersen C."/>
        </authorList>
    </citation>
    <scope>NUCLEOTIDE SEQUENCE</scope>
    <source>
        <strain evidence="2">IBT 15544</strain>
    </source>
</reference>
<comment type="caution">
    <text evidence="2">The sequence shown here is derived from an EMBL/GenBank/DDBJ whole genome shotgun (WGS) entry which is preliminary data.</text>
</comment>
<feature type="compositionally biased region" description="Polar residues" evidence="1">
    <location>
        <begin position="164"/>
        <end position="186"/>
    </location>
</feature>
<dbReference type="AlphaFoldDB" id="A0A9W9MEF2"/>
<proteinExistence type="predicted"/>
<dbReference type="EMBL" id="JAPQKR010000014">
    <property type="protein sequence ID" value="KAJ5198804.1"/>
    <property type="molecule type" value="Genomic_DNA"/>
</dbReference>
<feature type="compositionally biased region" description="Basic and acidic residues" evidence="1">
    <location>
        <begin position="1"/>
        <end position="39"/>
    </location>
</feature>
<name>A0A9W9MEF2_9EURO</name>
<evidence type="ECO:0000313" key="3">
    <source>
        <dbReference type="Proteomes" id="UP001150904"/>
    </source>
</evidence>
<feature type="compositionally biased region" description="Low complexity" evidence="1">
    <location>
        <begin position="226"/>
        <end position="242"/>
    </location>
</feature>
<feature type="compositionally biased region" description="Polar residues" evidence="1">
    <location>
        <begin position="134"/>
        <end position="154"/>
    </location>
</feature>
<organism evidence="2 3">
    <name type="scientific">Penicillium cinerascens</name>
    <dbReference type="NCBI Taxonomy" id="70096"/>
    <lineage>
        <taxon>Eukaryota</taxon>
        <taxon>Fungi</taxon>
        <taxon>Dikarya</taxon>
        <taxon>Ascomycota</taxon>
        <taxon>Pezizomycotina</taxon>
        <taxon>Eurotiomycetes</taxon>
        <taxon>Eurotiomycetidae</taxon>
        <taxon>Eurotiales</taxon>
        <taxon>Aspergillaceae</taxon>
        <taxon>Penicillium</taxon>
    </lineage>
</organism>
<dbReference type="Proteomes" id="UP001150904">
    <property type="component" value="Unassembled WGS sequence"/>
</dbReference>
<feature type="region of interest" description="Disordered" evidence="1">
    <location>
        <begin position="1"/>
        <end position="348"/>
    </location>
</feature>
<dbReference type="GeneID" id="83182284"/>
<gene>
    <name evidence="2" type="ORF">N7498_007921</name>
</gene>
<feature type="compositionally biased region" description="Polar residues" evidence="1">
    <location>
        <begin position="243"/>
        <end position="294"/>
    </location>
</feature>